<evidence type="ECO:0000313" key="2">
    <source>
        <dbReference type="Proteomes" id="UP000321175"/>
    </source>
</evidence>
<reference evidence="1 2" key="1">
    <citation type="submission" date="2019-07" db="EMBL/GenBank/DDBJ databases">
        <title>Whole genome shotgun sequence of Enterococcus mundtii NBRC 100490.</title>
        <authorList>
            <person name="Hosoyama A."/>
            <person name="Uohara A."/>
            <person name="Ohji S."/>
            <person name="Ichikawa N."/>
        </authorList>
    </citation>
    <scope>NUCLEOTIDE SEQUENCE [LARGE SCALE GENOMIC DNA]</scope>
    <source>
        <strain evidence="1 2">NBRC 100490</strain>
    </source>
</reference>
<name>A0ABQ0VGH1_ENTMU</name>
<gene>
    <name evidence="1" type="ORF">EMU01_28890</name>
</gene>
<evidence type="ECO:0000313" key="1">
    <source>
        <dbReference type="EMBL" id="GEL81745.1"/>
    </source>
</evidence>
<protein>
    <recommendedName>
        <fullName evidence="3">DUF3892 domain-containing protein</fullName>
    </recommendedName>
</protein>
<dbReference type="Pfam" id="PF13031">
    <property type="entry name" value="DUF3892"/>
    <property type="match status" value="1"/>
</dbReference>
<dbReference type="GeneID" id="60998648"/>
<dbReference type="RefSeq" id="WP_071867982.1">
    <property type="nucleotide sequence ID" value="NZ_BJWA01000034.1"/>
</dbReference>
<evidence type="ECO:0008006" key="3">
    <source>
        <dbReference type="Google" id="ProtNLM"/>
    </source>
</evidence>
<dbReference type="Proteomes" id="UP000321175">
    <property type="component" value="Unassembled WGS sequence"/>
</dbReference>
<comment type="caution">
    <text evidence="1">The sequence shown here is derived from an EMBL/GenBank/DDBJ whole genome shotgun (WGS) entry which is preliminary data.</text>
</comment>
<keyword evidence="2" id="KW-1185">Reference proteome</keyword>
<accession>A0ABQ0VGH1</accession>
<organism evidence="1 2">
    <name type="scientific">Enterococcus mundtii</name>
    <dbReference type="NCBI Taxonomy" id="53346"/>
    <lineage>
        <taxon>Bacteria</taxon>
        <taxon>Bacillati</taxon>
        <taxon>Bacillota</taxon>
        <taxon>Bacilli</taxon>
        <taxon>Lactobacillales</taxon>
        <taxon>Enterococcaceae</taxon>
        <taxon>Enterococcus</taxon>
    </lineage>
</organism>
<sequence length="95" mass="10685">MAKEIVAVHYDTIGDSTRITQIKLADDEILHADQVMENIDLFYTTSSNTKAYVEPAKLPSSFELARSTWAGTATHYFRTQGNKTEKDNLSNLPTF</sequence>
<dbReference type="InterPro" id="IPR024997">
    <property type="entry name" value="DUF3892"/>
</dbReference>
<dbReference type="EMBL" id="BJWA01000034">
    <property type="protein sequence ID" value="GEL81745.1"/>
    <property type="molecule type" value="Genomic_DNA"/>
</dbReference>
<proteinExistence type="predicted"/>